<feature type="domain" description="Homeobox" evidence="8">
    <location>
        <begin position="253"/>
        <end position="313"/>
    </location>
</feature>
<evidence type="ECO:0000256" key="4">
    <source>
        <dbReference type="ARBA" id="ARBA00023242"/>
    </source>
</evidence>
<dbReference type="InterPro" id="IPR050394">
    <property type="entry name" value="Homeobox_NK-like"/>
</dbReference>
<feature type="region of interest" description="Disordered" evidence="7">
    <location>
        <begin position="179"/>
        <end position="250"/>
    </location>
</feature>
<feature type="compositionally biased region" description="Polar residues" evidence="7">
    <location>
        <begin position="114"/>
        <end position="126"/>
    </location>
</feature>
<organism evidence="9 10">
    <name type="scientific">Thelohanellus kitauei</name>
    <name type="common">Myxosporean</name>
    <dbReference type="NCBI Taxonomy" id="669202"/>
    <lineage>
        <taxon>Eukaryota</taxon>
        <taxon>Metazoa</taxon>
        <taxon>Cnidaria</taxon>
        <taxon>Myxozoa</taxon>
        <taxon>Myxosporea</taxon>
        <taxon>Bivalvulida</taxon>
        <taxon>Platysporina</taxon>
        <taxon>Myxobolidae</taxon>
        <taxon>Thelohanellus</taxon>
    </lineage>
</organism>
<proteinExistence type="predicted"/>
<dbReference type="PROSITE" id="PS50071">
    <property type="entry name" value="HOMEOBOX_2"/>
    <property type="match status" value="1"/>
</dbReference>
<evidence type="ECO:0000256" key="5">
    <source>
        <dbReference type="PROSITE-ProRule" id="PRU00108"/>
    </source>
</evidence>
<evidence type="ECO:0000256" key="2">
    <source>
        <dbReference type="ARBA" id="ARBA00023125"/>
    </source>
</evidence>
<feature type="compositionally biased region" description="Polar residues" evidence="7">
    <location>
        <begin position="133"/>
        <end position="145"/>
    </location>
</feature>
<feature type="region of interest" description="Disordered" evidence="7">
    <location>
        <begin position="85"/>
        <end position="145"/>
    </location>
</feature>
<name>A0A0C2N8Y5_THEKT</name>
<dbReference type="CDD" id="cd00086">
    <property type="entry name" value="homeodomain"/>
    <property type="match status" value="1"/>
</dbReference>
<evidence type="ECO:0000256" key="7">
    <source>
        <dbReference type="SAM" id="MobiDB-lite"/>
    </source>
</evidence>
<dbReference type="GO" id="GO:0000981">
    <property type="term" value="F:DNA-binding transcription factor activity, RNA polymerase II-specific"/>
    <property type="evidence" value="ECO:0007669"/>
    <property type="project" value="InterPro"/>
</dbReference>
<sequence>MRSNSYIGTNLDPRYLAKRPYMPYMYDLTNHPNSRLVLGTSTLQDPKIRSNRPPFDTRHVKDNQNNYPPVSYPTLIEISSRVLHTNTDPNSRVSHNSDPQNYAPRHIGAPPNRHFQNIEPSPNNPHGTEPVNYASSGTGDTNRTIHNLEASGSLSHGAEASDYVSSGIEASSRAVQGLEISSTSGPGEESANYVSSGIGGSRRSRKSPNKSNGESPLTPRRSPRVGRASRRSNNSFSMETCDQSNDNLMDTYRTRRRPRTVFSRYQLCRMKAAFLSKPYLTSDERKNLARDLKITCEQIKVWFQNHRSKLKRIGKPVANNNNPNDYMGFPNPFPPQQMMPYPPMPGINMNQGQIPPMLQNNQMYRSIPYPQPDNNEFVGSQMYQMNEMYGNPIGGMYQNPVPMNQMPPDPNINPYPQYPSQGNRNPNHYLVNNQYVFANRPPSTTQTTVTIPNPQVKFSYATNLCYYNQQNQDTPRTTSI</sequence>
<keyword evidence="10" id="KW-1185">Reference proteome</keyword>
<dbReference type="GO" id="GO:0000978">
    <property type="term" value="F:RNA polymerase II cis-regulatory region sequence-specific DNA binding"/>
    <property type="evidence" value="ECO:0007669"/>
    <property type="project" value="TreeGrafter"/>
</dbReference>
<dbReference type="SMART" id="SM00389">
    <property type="entry name" value="HOX"/>
    <property type="match status" value="1"/>
</dbReference>
<feature type="compositionally biased region" description="Basic residues" evidence="7">
    <location>
        <begin position="221"/>
        <end position="230"/>
    </location>
</feature>
<evidence type="ECO:0000256" key="3">
    <source>
        <dbReference type="ARBA" id="ARBA00023155"/>
    </source>
</evidence>
<dbReference type="PANTHER" id="PTHR24340">
    <property type="entry name" value="HOMEOBOX PROTEIN NKX"/>
    <property type="match status" value="1"/>
</dbReference>
<dbReference type="EMBL" id="JWZT01002083">
    <property type="protein sequence ID" value="KII70392.1"/>
    <property type="molecule type" value="Genomic_DNA"/>
</dbReference>
<dbReference type="Proteomes" id="UP000031668">
    <property type="component" value="Unassembled WGS sequence"/>
</dbReference>
<dbReference type="SUPFAM" id="SSF46689">
    <property type="entry name" value="Homeodomain-like"/>
    <property type="match status" value="1"/>
</dbReference>
<dbReference type="OrthoDB" id="6159439at2759"/>
<evidence type="ECO:0000259" key="8">
    <source>
        <dbReference type="PROSITE" id="PS50071"/>
    </source>
</evidence>
<keyword evidence="3 5" id="KW-0371">Homeobox</keyword>
<dbReference type="Pfam" id="PF00046">
    <property type="entry name" value="Homeodomain"/>
    <property type="match status" value="1"/>
</dbReference>
<dbReference type="InterPro" id="IPR001356">
    <property type="entry name" value="HD"/>
</dbReference>
<evidence type="ECO:0000256" key="1">
    <source>
        <dbReference type="ARBA" id="ARBA00004123"/>
    </source>
</evidence>
<feature type="DNA-binding region" description="Homeobox" evidence="5">
    <location>
        <begin position="255"/>
        <end position="314"/>
    </location>
</feature>
<feature type="compositionally biased region" description="Polar residues" evidence="7">
    <location>
        <begin position="233"/>
        <end position="248"/>
    </location>
</feature>
<evidence type="ECO:0000313" key="9">
    <source>
        <dbReference type="EMBL" id="KII70392.1"/>
    </source>
</evidence>
<keyword evidence="2 5" id="KW-0238">DNA-binding</keyword>
<evidence type="ECO:0000256" key="6">
    <source>
        <dbReference type="RuleBase" id="RU000682"/>
    </source>
</evidence>
<dbReference type="GO" id="GO:0030154">
    <property type="term" value="P:cell differentiation"/>
    <property type="evidence" value="ECO:0007669"/>
    <property type="project" value="TreeGrafter"/>
</dbReference>
<dbReference type="Gene3D" id="1.10.10.60">
    <property type="entry name" value="Homeodomain-like"/>
    <property type="match status" value="1"/>
</dbReference>
<keyword evidence="4 5" id="KW-0539">Nucleus</keyword>
<feature type="region of interest" description="Disordered" evidence="7">
    <location>
        <begin position="45"/>
        <end position="69"/>
    </location>
</feature>
<evidence type="ECO:0000313" key="10">
    <source>
        <dbReference type="Proteomes" id="UP000031668"/>
    </source>
</evidence>
<dbReference type="AlphaFoldDB" id="A0A0C2N8Y5"/>
<gene>
    <name evidence="9" type="ORF">RF11_00177</name>
</gene>
<protein>
    <submittedName>
        <fullName evidence="9">Homeobox protein Dlx3b</fullName>
    </submittedName>
</protein>
<dbReference type="GO" id="GO:0005634">
    <property type="term" value="C:nucleus"/>
    <property type="evidence" value="ECO:0007669"/>
    <property type="project" value="UniProtKB-SubCell"/>
</dbReference>
<feature type="compositionally biased region" description="Polar residues" evidence="7">
    <location>
        <begin position="85"/>
        <end position="100"/>
    </location>
</feature>
<comment type="caution">
    <text evidence="9">The sequence shown here is derived from an EMBL/GenBank/DDBJ whole genome shotgun (WGS) entry which is preliminary data.</text>
</comment>
<reference evidence="9 10" key="1">
    <citation type="journal article" date="2014" name="Genome Biol. Evol.">
        <title>The genome of the myxosporean Thelohanellus kitauei shows adaptations to nutrient acquisition within its fish host.</title>
        <authorList>
            <person name="Yang Y."/>
            <person name="Xiong J."/>
            <person name="Zhou Z."/>
            <person name="Huo F."/>
            <person name="Miao W."/>
            <person name="Ran C."/>
            <person name="Liu Y."/>
            <person name="Zhang J."/>
            <person name="Feng J."/>
            <person name="Wang M."/>
            <person name="Wang M."/>
            <person name="Wang L."/>
            <person name="Yao B."/>
        </authorList>
    </citation>
    <scope>NUCLEOTIDE SEQUENCE [LARGE SCALE GENOMIC DNA]</scope>
    <source>
        <strain evidence="9">Wuqing</strain>
    </source>
</reference>
<dbReference type="OMA" id="DPNINPY"/>
<dbReference type="PROSITE" id="PS00027">
    <property type="entry name" value="HOMEOBOX_1"/>
    <property type="match status" value="1"/>
</dbReference>
<dbReference type="InterPro" id="IPR009057">
    <property type="entry name" value="Homeodomain-like_sf"/>
</dbReference>
<comment type="subcellular location">
    <subcellularLocation>
        <location evidence="1 5 6">Nucleus</location>
    </subcellularLocation>
</comment>
<accession>A0A0C2N8Y5</accession>
<dbReference type="InterPro" id="IPR017970">
    <property type="entry name" value="Homeobox_CS"/>
</dbReference>